<dbReference type="InterPro" id="IPR011990">
    <property type="entry name" value="TPR-like_helical_dom_sf"/>
</dbReference>
<evidence type="ECO:0000313" key="4">
    <source>
        <dbReference type="EMBL" id="KAF9625736.1"/>
    </source>
</evidence>
<dbReference type="GO" id="GO:0003723">
    <property type="term" value="F:RNA binding"/>
    <property type="evidence" value="ECO:0007669"/>
    <property type="project" value="InterPro"/>
</dbReference>
<evidence type="ECO:0008006" key="6">
    <source>
        <dbReference type="Google" id="ProtNLM"/>
    </source>
</evidence>
<dbReference type="GO" id="GO:0009451">
    <property type="term" value="P:RNA modification"/>
    <property type="evidence" value="ECO:0007669"/>
    <property type="project" value="InterPro"/>
</dbReference>
<dbReference type="InterPro" id="IPR002885">
    <property type="entry name" value="PPR_rpt"/>
</dbReference>
<dbReference type="PROSITE" id="PS51375">
    <property type="entry name" value="PPR"/>
    <property type="match status" value="3"/>
</dbReference>
<keyword evidence="5" id="KW-1185">Reference proteome</keyword>
<dbReference type="GO" id="GO:0005739">
    <property type="term" value="C:mitochondrion"/>
    <property type="evidence" value="ECO:0007669"/>
    <property type="project" value="UniProtKB-ARBA"/>
</dbReference>
<dbReference type="EMBL" id="JADFTS010000001">
    <property type="protein sequence ID" value="KAF9625736.1"/>
    <property type="molecule type" value="Genomic_DNA"/>
</dbReference>
<feature type="repeat" description="PPR" evidence="3">
    <location>
        <begin position="37"/>
        <end position="72"/>
    </location>
</feature>
<dbReference type="InterPro" id="IPR046960">
    <property type="entry name" value="PPR_At4g14850-like_plant"/>
</dbReference>
<organism evidence="4 5">
    <name type="scientific">Coptis chinensis</name>
    <dbReference type="NCBI Taxonomy" id="261450"/>
    <lineage>
        <taxon>Eukaryota</taxon>
        <taxon>Viridiplantae</taxon>
        <taxon>Streptophyta</taxon>
        <taxon>Embryophyta</taxon>
        <taxon>Tracheophyta</taxon>
        <taxon>Spermatophyta</taxon>
        <taxon>Magnoliopsida</taxon>
        <taxon>Ranunculales</taxon>
        <taxon>Ranunculaceae</taxon>
        <taxon>Coptidoideae</taxon>
        <taxon>Coptis</taxon>
    </lineage>
</organism>
<comment type="similarity">
    <text evidence="2">Belongs to the PPR family. PCMP-E subfamily.</text>
</comment>
<evidence type="ECO:0000313" key="5">
    <source>
        <dbReference type="Proteomes" id="UP000631114"/>
    </source>
</evidence>
<dbReference type="FunFam" id="1.25.40.10:FF:000205">
    <property type="entry name" value="Pentatricopeptide repeat-containing protein, mitochondrial"/>
    <property type="match status" value="1"/>
</dbReference>
<comment type="caution">
    <text evidence="4">The sequence shown here is derived from an EMBL/GenBank/DDBJ whole genome shotgun (WGS) entry which is preliminary data.</text>
</comment>
<keyword evidence="1" id="KW-0677">Repeat</keyword>
<name>A0A835MJ99_9MAGN</name>
<evidence type="ECO:0000256" key="1">
    <source>
        <dbReference type="ARBA" id="ARBA00022737"/>
    </source>
</evidence>
<dbReference type="AlphaFoldDB" id="A0A835MJ99"/>
<dbReference type="Gene3D" id="1.25.40.10">
    <property type="entry name" value="Tetratricopeptide repeat domain"/>
    <property type="match status" value="3"/>
</dbReference>
<sequence>MGFDSDVFVAGGTIDMYSKSGNLDIARRVFDRMGKRDIVVWNSMITGYTQNNYVWEVIELFQQLQLEDGFSPNATTFCCVLKASSLMEDSVLGKCFHAKALMSGSSLDVFVGTAVVDMYSKYFDMEDAERAFQDMPSMNLVSFNALITGYSLSGQYVESMQTYINLLFEKLRPDSFTFVGLLSSCSVLGALREGAHVHACALKIGLDSETIVGNSLVNLMDWEIWHLSVFVNYISRPQKPDEFSFTSVLKALANGAAVLQGRHVHAHVIKMGLEFTVYVGSALIDMYAKCGMIEDSFQVFSKMPEKNVVSWNSMMIAYAQSGYSNKALHLFQEMMSSGVIPTSITFTGILLACSRTGLVGEGKQYYESMVSYYKIPPSVEHCTCMVDLLGRSGYIDDAETFLLRSPFPSEPGLWRSLLTACGVHKNMDVAVRVAENFLRLEPHDSAILGRAALQRFPVLTINLCILENVFDQNFCEDDQVSKKVLELSAGERCVSWFIQKMTSVMAKKMTDREHTARYNWIYLFVMKLLEFSRFSCELSGSASPAVWENLPGHCLGGGGGEVIGRCGRWCCRRWRWKVEGGVASWWVEDCIGEMGLVVMMVLFGAGEAQGCRGVSAIRNWKKPGDLKPGGSVEKSGAVVDVEISKPDFQVAHCKSIYTGLCLKNNDDYKPDTDW</sequence>
<protein>
    <recommendedName>
        <fullName evidence="6">Pentatricopeptide repeat-containing protein</fullName>
    </recommendedName>
</protein>
<evidence type="ECO:0000256" key="3">
    <source>
        <dbReference type="PROSITE-ProRule" id="PRU00708"/>
    </source>
</evidence>
<dbReference type="Pfam" id="PF13041">
    <property type="entry name" value="PPR_2"/>
    <property type="match status" value="2"/>
</dbReference>
<feature type="repeat" description="PPR" evidence="3">
    <location>
        <begin position="139"/>
        <end position="173"/>
    </location>
</feature>
<dbReference type="PANTHER" id="PTHR47926">
    <property type="entry name" value="PENTATRICOPEPTIDE REPEAT-CONTAINING PROTEIN"/>
    <property type="match status" value="1"/>
</dbReference>
<accession>A0A835MJ99</accession>
<dbReference type="OrthoDB" id="185373at2759"/>
<dbReference type="FunFam" id="1.25.40.10:FF:000090">
    <property type="entry name" value="Pentatricopeptide repeat-containing protein, chloroplastic"/>
    <property type="match status" value="1"/>
</dbReference>
<proteinExistence type="inferred from homology"/>
<dbReference type="NCBIfam" id="TIGR00756">
    <property type="entry name" value="PPR"/>
    <property type="match status" value="3"/>
</dbReference>
<evidence type="ECO:0000256" key="2">
    <source>
        <dbReference type="ARBA" id="ARBA00061659"/>
    </source>
</evidence>
<feature type="repeat" description="PPR" evidence="3">
    <location>
        <begin position="307"/>
        <end position="341"/>
    </location>
</feature>
<dbReference type="Pfam" id="PF01535">
    <property type="entry name" value="PPR"/>
    <property type="match status" value="1"/>
</dbReference>
<reference evidence="4 5" key="1">
    <citation type="submission" date="2020-10" db="EMBL/GenBank/DDBJ databases">
        <title>The Coptis chinensis genome and diversification of protoberbering-type alkaloids.</title>
        <authorList>
            <person name="Wang B."/>
            <person name="Shu S."/>
            <person name="Song C."/>
            <person name="Liu Y."/>
        </authorList>
    </citation>
    <scope>NUCLEOTIDE SEQUENCE [LARGE SCALE GENOMIC DNA]</scope>
    <source>
        <strain evidence="4">HL-2020</strain>
        <tissue evidence="4">Leaf</tissue>
    </source>
</reference>
<gene>
    <name evidence="4" type="ORF">IFM89_026664</name>
</gene>
<dbReference type="Proteomes" id="UP000631114">
    <property type="component" value="Unassembled WGS sequence"/>
</dbReference>